<dbReference type="Pfam" id="PF06580">
    <property type="entry name" value="His_kinase"/>
    <property type="match status" value="1"/>
</dbReference>
<keyword evidence="7" id="KW-0812">Transmembrane</keyword>
<evidence type="ECO:0000259" key="8">
    <source>
        <dbReference type="PROSITE" id="PS50885"/>
    </source>
</evidence>
<dbReference type="Pfam" id="PF00672">
    <property type="entry name" value="HAMP"/>
    <property type="match status" value="1"/>
</dbReference>
<feature type="transmembrane region" description="Helical" evidence="7">
    <location>
        <begin position="305"/>
        <end position="322"/>
    </location>
</feature>
<dbReference type="InterPro" id="IPR036890">
    <property type="entry name" value="HATPase_C_sf"/>
</dbReference>
<name>A0ABS7C9Q9_9BACL</name>
<keyword evidence="5 9" id="KW-0418">Kinase</keyword>
<dbReference type="SUPFAM" id="SSF55874">
    <property type="entry name" value="ATPase domain of HSP90 chaperone/DNA topoisomerase II/histidine kinase"/>
    <property type="match status" value="1"/>
</dbReference>
<keyword evidence="4" id="KW-0808">Transferase</keyword>
<dbReference type="Pfam" id="PF02518">
    <property type="entry name" value="HATPase_c"/>
    <property type="match status" value="1"/>
</dbReference>
<feature type="domain" description="HAMP" evidence="8">
    <location>
        <begin position="325"/>
        <end position="377"/>
    </location>
</feature>
<sequence>MNIVKSFYRLASTLYLSLVNKRFRSKLFLVFLLVTIVPISFFVIYSYLTIKEQLVHQAVENVGSTIDQINNNIENKLDLYYQISTLIYMDTDLRNYLLYRYKKNDLSYLDAYDYINKLLYKVMAMNPSLKAITIYTDNETLHSDGYFIKHMDELPETLTTQSMQAEGRITNFYPDQKSAKERVVTLARSLNYLSLNFPYGILTMEITEREFFSLIEKENKNKTILVADEQGNLITTNTKPSKILNIAEVIPQALSHTASSTLNSEMSGGKKAMVIQKPLMNGWRTVVLLPYDELLEQARNASRKMLYISLGCIIAAALLIYGTSQLMTKRFEALLHQIRKVERGNFDLSFRSMGHDEVGQLSFALNKMAMTIQDLINDVYKKEIAQKEAEMDSLQAQITPHFLYNTLASISALAVTNNNMQGHLMADDLAKFYRISLNKGKKRITIEQEIMLTRHYLSIQKTRFDGLFTVHYLLDESLLRFTTVKLILQPFIENCINHAIWDDESGITIIIRLMPDGDDLVFSVIDDGMGMPAHVLQRLAQKTDQPAGYGIYNVDKRIKLAYGERYGVDIYSRLGIGTAVSIRLPKTVTFT</sequence>
<evidence type="ECO:0000313" key="9">
    <source>
        <dbReference type="EMBL" id="MBW7457629.1"/>
    </source>
</evidence>
<comment type="caution">
    <text evidence="9">The sequence shown here is derived from an EMBL/GenBank/DDBJ whole genome shotgun (WGS) entry which is preliminary data.</text>
</comment>
<dbReference type="SMART" id="SM00304">
    <property type="entry name" value="HAMP"/>
    <property type="match status" value="1"/>
</dbReference>
<evidence type="ECO:0000256" key="7">
    <source>
        <dbReference type="SAM" id="Phobius"/>
    </source>
</evidence>
<dbReference type="InterPro" id="IPR003660">
    <property type="entry name" value="HAMP_dom"/>
</dbReference>
<dbReference type="InterPro" id="IPR050640">
    <property type="entry name" value="Bact_2-comp_sensor_kinase"/>
</dbReference>
<proteinExistence type="predicted"/>
<feature type="transmembrane region" description="Helical" evidence="7">
    <location>
        <begin position="27"/>
        <end position="48"/>
    </location>
</feature>
<protein>
    <submittedName>
        <fullName evidence="9">Histidine kinase</fullName>
    </submittedName>
</protein>
<evidence type="ECO:0000256" key="5">
    <source>
        <dbReference type="ARBA" id="ARBA00022777"/>
    </source>
</evidence>
<dbReference type="PANTHER" id="PTHR34220:SF7">
    <property type="entry name" value="SENSOR HISTIDINE KINASE YPDA"/>
    <property type="match status" value="1"/>
</dbReference>
<keyword evidence="6 7" id="KW-0472">Membrane</keyword>
<dbReference type="PANTHER" id="PTHR34220">
    <property type="entry name" value="SENSOR HISTIDINE KINASE YPDA"/>
    <property type="match status" value="1"/>
</dbReference>
<keyword evidence="10" id="KW-1185">Reference proteome</keyword>
<dbReference type="CDD" id="cd06225">
    <property type="entry name" value="HAMP"/>
    <property type="match status" value="1"/>
</dbReference>
<dbReference type="Gene3D" id="3.30.565.10">
    <property type="entry name" value="Histidine kinase-like ATPase, C-terminal domain"/>
    <property type="match status" value="1"/>
</dbReference>
<dbReference type="Gene3D" id="6.10.340.10">
    <property type="match status" value="1"/>
</dbReference>
<organism evidence="9 10">
    <name type="scientific">Paenibacillus sepulcri</name>
    <dbReference type="NCBI Taxonomy" id="359917"/>
    <lineage>
        <taxon>Bacteria</taxon>
        <taxon>Bacillati</taxon>
        <taxon>Bacillota</taxon>
        <taxon>Bacilli</taxon>
        <taxon>Bacillales</taxon>
        <taxon>Paenibacillaceae</taxon>
        <taxon>Paenibacillus</taxon>
    </lineage>
</organism>
<dbReference type="InterPro" id="IPR010559">
    <property type="entry name" value="Sig_transdc_His_kin_internal"/>
</dbReference>
<evidence type="ECO:0000256" key="4">
    <source>
        <dbReference type="ARBA" id="ARBA00022679"/>
    </source>
</evidence>
<dbReference type="InterPro" id="IPR003594">
    <property type="entry name" value="HATPase_dom"/>
</dbReference>
<keyword evidence="7" id="KW-1133">Transmembrane helix</keyword>
<evidence type="ECO:0000256" key="1">
    <source>
        <dbReference type="ARBA" id="ARBA00004651"/>
    </source>
</evidence>
<dbReference type="SUPFAM" id="SSF158472">
    <property type="entry name" value="HAMP domain-like"/>
    <property type="match status" value="1"/>
</dbReference>
<evidence type="ECO:0000256" key="3">
    <source>
        <dbReference type="ARBA" id="ARBA00022553"/>
    </source>
</evidence>
<evidence type="ECO:0000313" key="10">
    <source>
        <dbReference type="Proteomes" id="UP001519887"/>
    </source>
</evidence>
<dbReference type="EMBL" id="JAHZIK010000912">
    <property type="protein sequence ID" value="MBW7457629.1"/>
    <property type="molecule type" value="Genomic_DNA"/>
</dbReference>
<evidence type="ECO:0000256" key="6">
    <source>
        <dbReference type="ARBA" id="ARBA00023136"/>
    </source>
</evidence>
<dbReference type="PROSITE" id="PS50885">
    <property type="entry name" value="HAMP"/>
    <property type="match status" value="1"/>
</dbReference>
<evidence type="ECO:0000256" key="2">
    <source>
        <dbReference type="ARBA" id="ARBA00022475"/>
    </source>
</evidence>
<dbReference type="Proteomes" id="UP001519887">
    <property type="component" value="Unassembled WGS sequence"/>
</dbReference>
<reference evidence="9 10" key="1">
    <citation type="submission" date="2021-07" db="EMBL/GenBank/DDBJ databases">
        <title>Paenibacillus radiodurans sp. nov., isolated from the southeastern edge of Tengger Desert.</title>
        <authorList>
            <person name="Zhang G."/>
        </authorList>
    </citation>
    <scope>NUCLEOTIDE SEQUENCE [LARGE SCALE GENOMIC DNA]</scope>
    <source>
        <strain evidence="9 10">CCM 7311</strain>
    </source>
</reference>
<gene>
    <name evidence="9" type="ORF">K0U00_26660</name>
</gene>
<keyword evidence="2" id="KW-1003">Cell membrane</keyword>
<keyword evidence="3" id="KW-0597">Phosphoprotein</keyword>
<dbReference type="RefSeq" id="WP_210046756.1">
    <property type="nucleotide sequence ID" value="NZ_JBHLVU010000039.1"/>
</dbReference>
<accession>A0ABS7C9Q9</accession>
<comment type="subcellular location">
    <subcellularLocation>
        <location evidence="1">Cell membrane</location>
        <topology evidence="1">Multi-pass membrane protein</topology>
    </subcellularLocation>
</comment>
<dbReference type="GO" id="GO:0016301">
    <property type="term" value="F:kinase activity"/>
    <property type="evidence" value="ECO:0007669"/>
    <property type="project" value="UniProtKB-KW"/>
</dbReference>